<evidence type="ECO:0000313" key="2">
    <source>
        <dbReference type="EMBL" id="MBU3844816.1"/>
    </source>
</evidence>
<comment type="caution">
    <text evidence="2">The sequence shown here is derived from an EMBL/GenBank/DDBJ whole genome shotgun (WGS) entry which is preliminary data.</text>
</comment>
<dbReference type="SUPFAM" id="SSF52540">
    <property type="entry name" value="P-loop containing nucleoside triphosphate hydrolases"/>
    <property type="match status" value="1"/>
</dbReference>
<dbReference type="PANTHER" id="PTHR22674:SF6">
    <property type="entry name" value="NTPASE KAP FAMILY P-LOOP DOMAIN-CONTAINING PROTEIN 1"/>
    <property type="match status" value="1"/>
</dbReference>
<dbReference type="Gene3D" id="3.40.50.300">
    <property type="entry name" value="P-loop containing nucleotide triphosphate hydrolases"/>
    <property type="match status" value="1"/>
</dbReference>
<reference evidence="2" key="1">
    <citation type="journal article" date="2021" name="PeerJ">
        <title>Extensive microbial diversity within the chicken gut microbiome revealed by metagenomics and culture.</title>
        <authorList>
            <person name="Gilroy R."/>
            <person name="Ravi A."/>
            <person name="Getino M."/>
            <person name="Pursley I."/>
            <person name="Horton D.L."/>
            <person name="Alikhan N.F."/>
            <person name="Baker D."/>
            <person name="Gharbi K."/>
            <person name="Hall N."/>
            <person name="Watson M."/>
            <person name="Adriaenssens E.M."/>
            <person name="Foster-Nyarko E."/>
            <person name="Jarju S."/>
            <person name="Secka A."/>
            <person name="Antonio M."/>
            <person name="Oren A."/>
            <person name="Chaudhuri R.R."/>
            <person name="La Ragione R."/>
            <person name="Hildebrand F."/>
            <person name="Pallen M.J."/>
        </authorList>
    </citation>
    <scope>NUCLEOTIDE SEQUENCE</scope>
    <source>
        <strain evidence="2">378</strain>
    </source>
</reference>
<dbReference type="Proteomes" id="UP000733611">
    <property type="component" value="Unassembled WGS sequence"/>
</dbReference>
<sequence>MRKSNIIDIPRLPSQEDLFGIQTYQDALVSYIEMVDSPMTIALQGEWGSGKTSLMNQLRYNLCNVKNAPYYGIWINTWQFSLMRDANSGIVAILEAIITQIAALNPNKQRWENSKKVIGTVFKRMATAGTRVAAEIVGLDGEAVSESLFADDGKAQADIKKLTDEIKSLISDIMEQDPTKKGVLFFIDDLDRIDPPAAVSLLELLKNIFELRYCIFVLAIDYGVVIKGLKPKFGELTPANEREFRSFFDKLIQLPFSMPVTSYKVDTFLIKALQDISFFTEAELQDTQLTGDLSKISEITVGTNPRSLKRLMNTLALLSIINEKKTAVQAKQGEDTNLVQKWSTLDKKLHFALVCIQISFPRVYNLLLREPNFKSWDERLAQQLKLPVLQADEIDRLKEFEEFNEQWEQVLYRFCQQETYLSQNVFNISTLLNHIAQTVNNDEALGETIGSLMTVSAVTNIKAESNSTEEAPSKSKRNVQRFKYKGQVYAWKNRLIYAFLQDYLNDHPETTYTQLLEILKGPDLAENRLITAEQFNERKNNNTLYYGFAPELKDNFLLKCSDQTAVLNSNIWEYWHFVNVANKLGYEITQV</sequence>
<dbReference type="EMBL" id="JAHLFE010000165">
    <property type="protein sequence ID" value="MBU3844816.1"/>
    <property type="molecule type" value="Genomic_DNA"/>
</dbReference>
<dbReference type="PANTHER" id="PTHR22674">
    <property type="entry name" value="NTPASE, KAP FAMILY P-LOOP DOMAIN-CONTAINING 1"/>
    <property type="match status" value="1"/>
</dbReference>
<dbReference type="InterPro" id="IPR052754">
    <property type="entry name" value="NTPase_KAP_P-loop"/>
</dbReference>
<evidence type="ECO:0000259" key="1">
    <source>
        <dbReference type="Pfam" id="PF07693"/>
    </source>
</evidence>
<organism evidence="2 3">
    <name type="scientific">Candidatus Anaerobiospirillum pullicola</name>
    <dbReference type="NCBI Taxonomy" id="2838451"/>
    <lineage>
        <taxon>Bacteria</taxon>
        <taxon>Pseudomonadati</taxon>
        <taxon>Pseudomonadota</taxon>
        <taxon>Gammaproteobacteria</taxon>
        <taxon>Aeromonadales</taxon>
        <taxon>Succinivibrionaceae</taxon>
        <taxon>Anaerobiospirillum</taxon>
    </lineage>
</organism>
<evidence type="ECO:0000313" key="3">
    <source>
        <dbReference type="Proteomes" id="UP000733611"/>
    </source>
</evidence>
<gene>
    <name evidence="2" type="ORF">H9847_08155</name>
</gene>
<dbReference type="AlphaFoldDB" id="A0A948TH69"/>
<protein>
    <submittedName>
        <fullName evidence="2">KAP family NTPase</fullName>
    </submittedName>
</protein>
<feature type="domain" description="KAP NTPase" evidence="1">
    <location>
        <begin position="24"/>
        <end position="318"/>
    </location>
</feature>
<reference evidence="2" key="2">
    <citation type="submission" date="2021-04" db="EMBL/GenBank/DDBJ databases">
        <authorList>
            <person name="Gilroy R."/>
        </authorList>
    </citation>
    <scope>NUCLEOTIDE SEQUENCE</scope>
    <source>
        <strain evidence="2">378</strain>
    </source>
</reference>
<dbReference type="Pfam" id="PF07693">
    <property type="entry name" value="KAP_NTPase"/>
    <property type="match status" value="1"/>
</dbReference>
<dbReference type="InterPro" id="IPR027417">
    <property type="entry name" value="P-loop_NTPase"/>
</dbReference>
<accession>A0A948TH69</accession>
<name>A0A948TH69_9GAMM</name>
<proteinExistence type="predicted"/>
<dbReference type="InterPro" id="IPR011646">
    <property type="entry name" value="KAP_P-loop"/>
</dbReference>